<dbReference type="Gene3D" id="3.30.200.20">
    <property type="entry name" value="Phosphorylase Kinase, domain 1"/>
    <property type="match status" value="1"/>
</dbReference>
<keyword evidence="10" id="KW-1185">Reference proteome</keyword>
<name>A0ABS1M052_9NOCA</name>
<dbReference type="InterPro" id="IPR000719">
    <property type="entry name" value="Prot_kinase_dom"/>
</dbReference>
<accession>A0ABS1M052</accession>
<reference evidence="9 10" key="1">
    <citation type="submission" date="2021-01" db="EMBL/GenBank/DDBJ databases">
        <title>WGS of actinomycetes isolated from Thailand.</title>
        <authorList>
            <person name="Thawai C."/>
        </authorList>
    </citation>
    <scope>NUCLEOTIDE SEQUENCE [LARGE SCALE GENOMIC DNA]</scope>
    <source>
        <strain evidence="9 10">LPG 2</strain>
    </source>
</reference>
<evidence type="ECO:0000256" key="1">
    <source>
        <dbReference type="ARBA" id="ARBA00012513"/>
    </source>
</evidence>
<evidence type="ECO:0000256" key="4">
    <source>
        <dbReference type="ARBA" id="ARBA00022741"/>
    </source>
</evidence>
<dbReference type="SMART" id="SM00220">
    <property type="entry name" value="S_TKc"/>
    <property type="match status" value="1"/>
</dbReference>
<dbReference type="PANTHER" id="PTHR43289:SF6">
    <property type="entry name" value="SERINE_THREONINE-PROTEIN KINASE NEKL-3"/>
    <property type="match status" value="1"/>
</dbReference>
<evidence type="ECO:0000256" key="5">
    <source>
        <dbReference type="ARBA" id="ARBA00022777"/>
    </source>
</evidence>
<keyword evidence="4" id="KW-0547">Nucleotide-binding</keyword>
<keyword evidence="2 9" id="KW-0723">Serine/threonine-protein kinase</keyword>
<dbReference type="SUPFAM" id="SSF56112">
    <property type="entry name" value="Protein kinase-like (PK-like)"/>
    <property type="match status" value="1"/>
</dbReference>
<feature type="domain" description="Protein kinase" evidence="8">
    <location>
        <begin position="12"/>
        <end position="278"/>
    </location>
</feature>
<keyword evidence="6" id="KW-0067">ATP-binding</keyword>
<evidence type="ECO:0000256" key="6">
    <source>
        <dbReference type="ARBA" id="ARBA00022840"/>
    </source>
</evidence>
<evidence type="ECO:0000256" key="3">
    <source>
        <dbReference type="ARBA" id="ARBA00022679"/>
    </source>
</evidence>
<evidence type="ECO:0000256" key="2">
    <source>
        <dbReference type="ARBA" id="ARBA00022527"/>
    </source>
</evidence>
<dbReference type="CDD" id="cd14014">
    <property type="entry name" value="STKc_PknB_like"/>
    <property type="match status" value="1"/>
</dbReference>
<dbReference type="EC" id="2.7.11.1" evidence="1"/>
<dbReference type="Gene3D" id="1.10.510.10">
    <property type="entry name" value="Transferase(Phosphotransferase) domain 1"/>
    <property type="match status" value="1"/>
</dbReference>
<evidence type="ECO:0000259" key="8">
    <source>
        <dbReference type="PROSITE" id="PS50011"/>
    </source>
</evidence>
<sequence>MELTEGTLFAGYRIERRLGSGGMGTVYLARHPRLPRSDALKVLSGDSVRGGEFRRRFLREAEFAARLHHPNLITVHDRGETGEHLWIAMQYVDGIDVRALIARGPDDLDPPRAIHILTEAARGLDEIHAAGLVHRDVKPANILIAEQPGKPDRVLVTDFGIARPADESTDRTGAGGFAGTLAYTAPEVVLGEHIDQRADAYSLGCTLYQMLTGSVPFPHSNSAAVVHAHVHETPPRPSARNPSIPAEFDAVIAKAMAKRRENRYSSCGELAAAAAAALHGNRTGRAGSRRLGYRMAVAMLVAALAIAAAVLFDGNGFRWAAQPVAATSNPPVTGTIESAEWGELAYIAEAFATLLPGIPWAAGYQELSMCDAFSDSEESTNMLFCSGNSDPAWTVMIECNPDRTPILPSSPLTRIEGNLQWTRPTGSGNLFWGSEIVGAAGSKYGQRMGVLNVYFDDPERNFCWISVWGVVSAPEDLVRLWWNDAPL</sequence>
<protein>
    <recommendedName>
        <fullName evidence="1">non-specific serine/threonine protein kinase</fullName>
        <ecNumber evidence="1">2.7.11.1</ecNumber>
    </recommendedName>
</protein>
<dbReference type="PROSITE" id="PS50011">
    <property type="entry name" value="PROTEIN_KINASE_DOM"/>
    <property type="match status" value="1"/>
</dbReference>
<evidence type="ECO:0000256" key="7">
    <source>
        <dbReference type="SAM" id="Phobius"/>
    </source>
</evidence>
<proteinExistence type="predicted"/>
<gene>
    <name evidence="9" type="ORF">JK358_05720</name>
</gene>
<dbReference type="Pfam" id="PF00069">
    <property type="entry name" value="Pkinase"/>
    <property type="match status" value="1"/>
</dbReference>
<keyword evidence="7" id="KW-0472">Membrane</keyword>
<dbReference type="RefSeq" id="WP_201944487.1">
    <property type="nucleotide sequence ID" value="NZ_JAERRJ010000002.1"/>
</dbReference>
<dbReference type="Proteomes" id="UP000602198">
    <property type="component" value="Unassembled WGS sequence"/>
</dbReference>
<dbReference type="InterPro" id="IPR011009">
    <property type="entry name" value="Kinase-like_dom_sf"/>
</dbReference>
<keyword evidence="7" id="KW-0812">Transmembrane</keyword>
<evidence type="ECO:0000313" key="9">
    <source>
        <dbReference type="EMBL" id="MBL1073886.1"/>
    </source>
</evidence>
<keyword evidence="7" id="KW-1133">Transmembrane helix</keyword>
<dbReference type="PROSITE" id="PS00108">
    <property type="entry name" value="PROTEIN_KINASE_ST"/>
    <property type="match status" value="1"/>
</dbReference>
<dbReference type="InterPro" id="IPR008271">
    <property type="entry name" value="Ser/Thr_kinase_AS"/>
</dbReference>
<organism evidence="9 10">
    <name type="scientific">Nocardia acididurans</name>
    <dbReference type="NCBI Taxonomy" id="2802282"/>
    <lineage>
        <taxon>Bacteria</taxon>
        <taxon>Bacillati</taxon>
        <taxon>Actinomycetota</taxon>
        <taxon>Actinomycetes</taxon>
        <taxon>Mycobacteriales</taxon>
        <taxon>Nocardiaceae</taxon>
        <taxon>Nocardia</taxon>
    </lineage>
</organism>
<keyword evidence="5 9" id="KW-0418">Kinase</keyword>
<evidence type="ECO:0000313" key="10">
    <source>
        <dbReference type="Proteomes" id="UP000602198"/>
    </source>
</evidence>
<keyword evidence="3" id="KW-0808">Transferase</keyword>
<dbReference type="EMBL" id="JAERRJ010000002">
    <property type="protein sequence ID" value="MBL1073886.1"/>
    <property type="molecule type" value="Genomic_DNA"/>
</dbReference>
<dbReference type="GO" id="GO:0004674">
    <property type="term" value="F:protein serine/threonine kinase activity"/>
    <property type="evidence" value="ECO:0007669"/>
    <property type="project" value="UniProtKB-KW"/>
</dbReference>
<feature type="transmembrane region" description="Helical" evidence="7">
    <location>
        <begin position="291"/>
        <end position="312"/>
    </location>
</feature>
<comment type="caution">
    <text evidence="9">The sequence shown here is derived from an EMBL/GenBank/DDBJ whole genome shotgun (WGS) entry which is preliminary data.</text>
</comment>
<dbReference type="PANTHER" id="PTHR43289">
    <property type="entry name" value="MITOGEN-ACTIVATED PROTEIN KINASE KINASE KINASE 20-RELATED"/>
    <property type="match status" value="1"/>
</dbReference>